<organism evidence="1 2">
    <name type="scientific">Roseburia inulinivorans DSM 16841</name>
    <dbReference type="NCBI Taxonomy" id="622312"/>
    <lineage>
        <taxon>Bacteria</taxon>
        <taxon>Bacillati</taxon>
        <taxon>Bacillota</taxon>
        <taxon>Clostridia</taxon>
        <taxon>Lachnospirales</taxon>
        <taxon>Lachnospiraceae</taxon>
        <taxon>Roseburia</taxon>
    </lineage>
</organism>
<proteinExistence type="predicted"/>
<sequence length="46" mass="5392">MPEPERSICTGRNKEKVCLHERRYRGGSERTVGRIKEIDGRNNISY</sequence>
<protein>
    <submittedName>
        <fullName evidence="1">Uncharacterized protein</fullName>
    </submittedName>
</protein>
<name>C0FWQ9_9FIRM</name>
<dbReference type="AlphaFoldDB" id="C0FWQ9"/>
<dbReference type="Proteomes" id="UP000003561">
    <property type="component" value="Unassembled WGS sequence"/>
</dbReference>
<reference evidence="1 2" key="2">
    <citation type="submission" date="2009-03" db="EMBL/GenBank/DDBJ databases">
        <title>Draft genome sequence of Roseburia inulinivorans (DSM 16841).</title>
        <authorList>
            <person name="Sudarsanam P."/>
            <person name="Ley R."/>
            <person name="Guruge J."/>
            <person name="Turnbaugh P.J."/>
            <person name="Mahowald M."/>
            <person name="Liep D."/>
            <person name="Gordon J."/>
        </authorList>
    </citation>
    <scope>NUCLEOTIDE SEQUENCE [LARGE SCALE GENOMIC DNA]</scope>
    <source>
        <strain evidence="1 2">DSM 16841</strain>
    </source>
</reference>
<reference evidence="1 2" key="1">
    <citation type="submission" date="2009-02" db="EMBL/GenBank/DDBJ databases">
        <authorList>
            <person name="Fulton L."/>
            <person name="Clifton S."/>
            <person name="Fulton B."/>
            <person name="Xu J."/>
            <person name="Minx P."/>
            <person name="Pepin K.H."/>
            <person name="Johnson M."/>
            <person name="Bhonagiri V."/>
            <person name="Nash W.E."/>
            <person name="Mardis E.R."/>
            <person name="Wilson R.K."/>
        </authorList>
    </citation>
    <scope>NUCLEOTIDE SEQUENCE [LARGE SCALE GENOMIC DNA]</scope>
    <source>
        <strain evidence="1 2">DSM 16841</strain>
    </source>
</reference>
<comment type="caution">
    <text evidence="1">The sequence shown here is derived from an EMBL/GenBank/DDBJ whole genome shotgun (WGS) entry which is preliminary data.</text>
</comment>
<evidence type="ECO:0000313" key="2">
    <source>
        <dbReference type="Proteomes" id="UP000003561"/>
    </source>
</evidence>
<dbReference type="EMBL" id="ACFY01000137">
    <property type="protein sequence ID" value="EEG92969.1"/>
    <property type="molecule type" value="Genomic_DNA"/>
</dbReference>
<gene>
    <name evidence="1" type="ORF">ROSEINA2194_03188</name>
</gene>
<accession>C0FWQ9</accession>
<evidence type="ECO:0000313" key="1">
    <source>
        <dbReference type="EMBL" id="EEG92969.1"/>
    </source>
</evidence>